<proteinExistence type="inferred from homology"/>
<dbReference type="Proteomes" id="UP001178507">
    <property type="component" value="Unassembled WGS sequence"/>
</dbReference>
<evidence type="ECO:0000256" key="1">
    <source>
        <dbReference type="ARBA" id="ARBA00009078"/>
    </source>
</evidence>
<feature type="region of interest" description="Disordered" evidence="2">
    <location>
        <begin position="61"/>
        <end position="100"/>
    </location>
</feature>
<accession>A0AA36I3A9</accession>
<dbReference type="GO" id="GO:0030688">
    <property type="term" value="C:preribosome, small subunit precursor"/>
    <property type="evidence" value="ECO:0007669"/>
    <property type="project" value="TreeGrafter"/>
</dbReference>
<organism evidence="3 4">
    <name type="scientific">Effrenium voratum</name>
    <dbReference type="NCBI Taxonomy" id="2562239"/>
    <lineage>
        <taxon>Eukaryota</taxon>
        <taxon>Sar</taxon>
        <taxon>Alveolata</taxon>
        <taxon>Dinophyceae</taxon>
        <taxon>Suessiales</taxon>
        <taxon>Symbiodiniaceae</taxon>
        <taxon>Effrenium</taxon>
    </lineage>
</organism>
<feature type="region of interest" description="Disordered" evidence="2">
    <location>
        <begin position="345"/>
        <end position="368"/>
    </location>
</feature>
<dbReference type="EMBL" id="CAUJNA010000699">
    <property type="protein sequence ID" value="CAJ1380278.1"/>
    <property type="molecule type" value="Genomic_DNA"/>
</dbReference>
<evidence type="ECO:0000313" key="4">
    <source>
        <dbReference type="Proteomes" id="UP001178507"/>
    </source>
</evidence>
<dbReference type="PANTHER" id="PTHR21531:SF0">
    <property type="entry name" value="PROTEIN LTV1 HOMOLOG"/>
    <property type="match status" value="1"/>
</dbReference>
<dbReference type="InterPro" id="IPR007307">
    <property type="entry name" value="Ltv1"/>
</dbReference>
<feature type="compositionally biased region" description="Acidic residues" evidence="2">
    <location>
        <begin position="405"/>
        <end position="420"/>
    </location>
</feature>
<dbReference type="AlphaFoldDB" id="A0AA36I3A9"/>
<feature type="compositionally biased region" description="Basic and acidic residues" evidence="2">
    <location>
        <begin position="77"/>
        <end position="92"/>
    </location>
</feature>
<dbReference type="GO" id="GO:0005634">
    <property type="term" value="C:nucleus"/>
    <property type="evidence" value="ECO:0007669"/>
    <property type="project" value="TreeGrafter"/>
</dbReference>
<sequence length="486" mass="54547">MGRRRFAKKGEDVRHFKLVARAGADDDDDKPPLVLEPYAPPGVVRRTGRTEAELLSVPESLQHLGSAIYQPGQDEPEPPRSDPKEDGNHEDGEWGELDGDCYFPPDGYNYEQHLKSVSGTKKAKSVVGVVLQAPEPIKEEEFQKQMATNEDEEEVLRALENDGEYDDLQEDIIAEVVEGGVLEPETMLWGPAALDSAAHPDMAIFAEHKALLGARRGLEDDSDFDDGLDELDGGGASNVKPRDEVLRQTFGLSAFHRFCACADSSHEKQDFEQFLADQYADDEIGARDEEEIEGNVVLDDDVLDEYLDEKQAEREELLSLYEPQRGFKDDEPRVIAETRAIIEKHYLEEESEEDTESGESEDESNTWDCESVLSTLSNLSNRPGRIGKVKIIKKPPVLKPVTESAGDEEEGEESEEDVVELPDVVTTRPKDETPEEKKARKASVKEMRRICRKMKKESKEVYKREAAKLPGQGGVDIWQKTRAVKY</sequence>
<evidence type="ECO:0000256" key="2">
    <source>
        <dbReference type="SAM" id="MobiDB-lite"/>
    </source>
</evidence>
<gene>
    <name evidence="3" type="ORF">EVOR1521_LOCUS8259</name>
</gene>
<dbReference type="GO" id="GO:0005829">
    <property type="term" value="C:cytosol"/>
    <property type="evidence" value="ECO:0007669"/>
    <property type="project" value="TreeGrafter"/>
</dbReference>
<protein>
    <recommendedName>
        <fullName evidence="5">Protein LTV1 homolog</fullName>
    </recommendedName>
</protein>
<name>A0AA36I3A9_9DINO</name>
<comment type="caution">
    <text evidence="3">The sequence shown here is derived from an EMBL/GenBank/DDBJ whole genome shotgun (WGS) entry which is preliminary data.</text>
</comment>
<evidence type="ECO:0000313" key="3">
    <source>
        <dbReference type="EMBL" id="CAJ1380278.1"/>
    </source>
</evidence>
<dbReference type="GO" id="GO:0042274">
    <property type="term" value="P:ribosomal small subunit biogenesis"/>
    <property type="evidence" value="ECO:0007669"/>
    <property type="project" value="InterPro"/>
</dbReference>
<feature type="compositionally biased region" description="Basic and acidic residues" evidence="2">
    <location>
        <begin position="428"/>
        <end position="447"/>
    </location>
</feature>
<evidence type="ECO:0008006" key="5">
    <source>
        <dbReference type="Google" id="ProtNLM"/>
    </source>
</evidence>
<dbReference type="GO" id="GO:0000056">
    <property type="term" value="P:ribosomal small subunit export from nucleus"/>
    <property type="evidence" value="ECO:0007669"/>
    <property type="project" value="TreeGrafter"/>
</dbReference>
<feature type="compositionally biased region" description="Acidic residues" evidence="2">
    <location>
        <begin position="349"/>
        <end position="365"/>
    </location>
</feature>
<feature type="region of interest" description="Disordered" evidence="2">
    <location>
        <begin position="397"/>
        <end position="447"/>
    </location>
</feature>
<feature type="region of interest" description="Disordered" evidence="2">
    <location>
        <begin position="20"/>
        <end position="46"/>
    </location>
</feature>
<keyword evidence="4" id="KW-1185">Reference proteome</keyword>
<reference evidence="3" key="1">
    <citation type="submission" date="2023-08" db="EMBL/GenBank/DDBJ databases">
        <authorList>
            <person name="Chen Y."/>
            <person name="Shah S."/>
            <person name="Dougan E. K."/>
            <person name="Thang M."/>
            <person name="Chan C."/>
        </authorList>
    </citation>
    <scope>NUCLEOTIDE SEQUENCE</scope>
</reference>
<comment type="similarity">
    <text evidence="1">Belongs to the LTV1 family.</text>
</comment>
<dbReference type="PANTHER" id="PTHR21531">
    <property type="entry name" value="LOW-TEMPERATURE VIABILITY PROTEIN LTV1-RELATED"/>
    <property type="match status" value="1"/>
</dbReference>